<dbReference type="AlphaFoldDB" id="A0A4Q1CLP8"/>
<reference evidence="1 2" key="1">
    <citation type="submission" date="2019-01" db="EMBL/GenBank/DDBJ databases">
        <title>Lacibacter sp. strain TTM-7.</title>
        <authorList>
            <person name="Chen W.-M."/>
        </authorList>
    </citation>
    <scope>NUCLEOTIDE SEQUENCE [LARGE SCALE GENOMIC DNA]</scope>
    <source>
        <strain evidence="1 2">TTM-7</strain>
    </source>
</reference>
<dbReference type="RefSeq" id="WP_129129298.1">
    <property type="nucleotide sequence ID" value="NZ_SDHW01000001.1"/>
</dbReference>
<evidence type="ECO:0000313" key="2">
    <source>
        <dbReference type="Proteomes" id="UP000290204"/>
    </source>
</evidence>
<organism evidence="1 2">
    <name type="scientific">Lacibacter luteus</name>
    <dbReference type="NCBI Taxonomy" id="2508719"/>
    <lineage>
        <taxon>Bacteria</taxon>
        <taxon>Pseudomonadati</taxon>
        <taxon>Bacteroidota</taxon>
        <taxon>Chitinophagia</taxon>
        <taxon>Chitinophagales</taxon>
        <taxon>Chitinophagaceae</taxon>
        <taxon>Lacibacter</taxon>
    </lineage>
</organism>
<sequence>MKNRLFILIFLSAAFISGCRTGKQFPGNYYFQHEQAIIAIEKQYAQLTTNRLISLGFTDGEFRHVLAEMKTDSIRYVYEFNLADPSFADTLVKYGYDAVTCINLLKDMKTIKCTWINKLDYYTDKEAKLLTFMSIRNGARTSPFSPEKYFILTFYQQPQYYDENGVLLDRRNLRRARKINNEIFYRINEKVCYTVSAKFR</sequence>
<protein>
    <submittedName>
        <fullName evidence="1">Uncharacterized protein</fullName>
    </submittedName>
</protein>
<proteinExistence type="predicted"/>
<dbReference type="Proteomes" id="UP000290204">
    <property type="component" value="Unassembled WGS sequence"/>
</dbReference>
<name>A0A4Q1CLP8_9BACT</name>
<comment type="caution">
    <text evidence="1">The sequence shown here is derived from an EMBL/GenBank/DDBJ whole genome shotgun (WGS) entry which is preliminary data.</text>
</comment>
<gene>
    <name evidence="1" type="ORF">ESA94_02635</name>
</gene>
<evidence type="ECO:0000313" key="1">
    <source>
        <dbReference type="EMBL" id="RXK61926.1"/>
    </source>
</evidence>
<keyword evidence="2" id="KW-1185">Reference proteome</keyword>
<dbReference type="OrthoDB" id="657186at2"/>
<accession>A0A4Q1CLP8</accession>
<dbReference type="PROSITE" id="PS51257">
    <property type="entry name" value="PROKAR_LIPOPROTEIN"/>
    <property type="match status" value="1"/>
</dbReference>
<dbReference type="EMBL" id="SDHW01000001">
    <property type="protein sequence ID" value="RXK61926.1"/>
    <property type="molecule type" value="Genomic_DNA"/>
</dbReference>